<dbReference type="InterPro" id="IPR045053">
    <property type="entry name" value="MAN-like"/>
</dbReference>
<reference evidence="4" key="1">
    <citation type="journal article" date="2011" name="Proc. Natl. Acad. Sci. U.S.A.">
        <title>Obligate biotrophy features unraveled by the genomic analysis of rust fungi.</title>
        <authorList>
            <person name="Duplessis S."/>
            <person name="Cuomo C.A."/>
            <person name="Lin Y.-C."/>
            <person name="Aerts A."/>
            <person name="Tisserant E."/>
            <person name="Veneault-Fourrey C."/>
            <person name="Joly D.L."/>
            <person name="Hacquard S."/>
            <person name="Amselem J."/>
            <person name="Cantarel B.L."/>
            <person name="Chiu R."/>
            <person name="Coutinho P.M."/>
            <person name="Feau N."/>
            <person name="Field M."/>
            <person name="Frey P."/>
            <person name="Gelhaye E."/>
            <person name="Goldberg J."/>
            <person name="Grabherr M.G."/>
            <person name="Kodira C.D."/>
            <person name="Kohler A."/>
            <person name="Kuees U."/>
            <person name="Lindquist E.A."/>
            <person name="Lucas S.M."/>
            <person name="Mago R."/>
            <person name="Mauceli E."/>
            <person name="Morin E."/>
            <person name="Murat C."/>
            <person name="Pangilinan J.L."/>
            <person name="Park R."/>
            <person name="Pearson M."/>
            <person name="Quesneville H."/>
            <person name="Rouhier N."/>
            <person name="Sakthikumar S."/>
            <person name="Salamov A.A."/>
            <person name="Schmutz J."/>
            <person name="Selles B."/>
            <person name="Shapiro H."/>
            <person name="Tanguay P."/>
            <person name="Tuskan G.A."/>
            <person name="Henrissat B."/>
            <person name="Van de Peer Y."/>
            <person name="Rouze P."/>
            <person name="Ellis J.G."/>
            <person name="Dodds P.N."/>
            <person name="Schein J.E."/>
            <person name="Zhong S."/>
            <person name="Hamelin R.C."/>
            <person name="Grigoriev I.V."/>
            <person name="Szabo L.J."/>
            <person name="Martin F."/>
        </authorList>
    </citation>
    <scope>NUCLEOTIDE SEQUENCE [LARGE SCALE GENOMIC DNA]</scope>
    <source>
        <strain evidence="4">98AG31 / pathotype 3-4-7</strain>
    </source>
</reference>
<feature type="chain" id="PRO_5003317716" evidence="2">
    <location>
        <begin position="19"/>
        <end position="573"/>
    </location>
</feature>
<dbReference type="Proteomes" id="UP000001072">
    <property type="component" value="Unassembled WGS sequence"/>
</dbReference>
<sequence>MMTFRYLPVLLIVQCVAGHPPYPPRETRATLHLDSHNYSTEQRGYSKNAFVTAKGDGHLYLDDRLFDFRGFNAPTLLEVPLTQPTIHTLSVGGDWQARDLLETISGFGTPATRTYPLRIANTQFGGYIPPSSGQVIGWDQDRDGTDWIYNETKWEQIDRVLQMSYRHGVKLIIPIINQDYGSSSTNYIGNFNDLIRHRYNITDYDTARNSVDWFTDPEMLRVFKKLLSKFLNRINTVNHIRYGNDNTILAIETGNEMNWRSQNHTSFRRSPPAKLVDARNIDHPWEEEVLKSPDVDILSYHLYGDDNIDYFHGLNEQVRRYNKTLILGEHGFYSETSLYKKAYDLYHCAGTLIWSLTAHSEKGGFVTHSEGNAIFSYHIPGWATQTASDFDTQEHEVVHSTYRASYTALGLYPPPFPIPGSPHAFFVHRGAHVGISWMGVAWAYSYQIFGAHVRNLAFNLVAQTVHDNVAAGDLFLPIDPTKPTQAIVVKVLPAQPQRSHAGWKDDKWNHGSTHKSTHKTQTTSNDIQKLILSPNQPRALEGGWWMVRGISVDGIPGPFSKPIFLSPFSKSNP</sequence>
<accession>F4RKK0</accession>
<dbReference type="EMBL" id="GL883105">
    <property type="protein sequence ID" value="EGG07107.1"/>
    <property type="molecule type" value="Genomic_DNA"/>
</dbReference>
<evidence type="ECO:0000313" key="4">
    <source>
        <dbReference type="Proteomes" id="UP000001072"/>
    </source>
</evidence>
<dbReference type="eggNOG" id="ENOG502QSGK">
    <property type="taxonomic scope" value="Eukaryota"/>
</dbReference>
<dbReference type="SUPFAM" id="SSF51445">
    <property type="entry name" value="(Trans)glycosidases"/>
    <property type="match status" value="1"/>
</dbReference>
<name>F4RKK0_MELLP</name>
<keyword evidence="3" id="KW-0378">Hydrolase</keyword>
<dbReference type="HOGENOM" id="CLU_030051_1_0_1"/>
<dbReference type="GeneID" id="18934061"/>
<dbReference type="RefSeq" id="XP_007409549.1">
    <property type="nucleotide sequence ID" value="XM_007409487.1"/>
</dbReference>
<organism evidence="4">
    <name type="scientific">Melampsora larici-populina (strain 98AG31 / pathotype 3-4-7)</name>
    <name type="common">Poplar leaf rust fungus</name>
    <dbReference type="NCBI Taxonomy" id="747676"/>
    <lineage>
        <taxon>Eukaryota</taxon>
        <taxon>Fungi</taxon>
        <taxon>Dikarya</taxon>
        <taxon>Basidiomycota</taxon>
        <taxon>Pucciniomycotina</taxon>
        <taxon>Pucciniomycetes</taxon>
        <taxon>Pucciniales</taxon>
        <taxon>Melampsoraceae</taxon>
        <taxon>Melampsora</taxon>
    </lineage>
</organism>
<feature type="region of interest" description="Disordered" evidence="1">
    <location>
        <begin position="499"/>
        <end position="525"/>
    </location>
</feature>
<dbReference type="VEuPathDB" id="FungiDB:MELLADRAFT_86044"/>
<gene>
    <name evidence="3" type="ORF">MELLADRAFT_86044</name>
</gene>
<dbReference type="KEGG" id="mlr:MELLADRAFT_86044"/>
<evidence type="ECO:0000313" key="3">
    <source>
        <dbReference type="EMBL" id="EGG07107.1"/>
    </source>
</evidence>
<dbReference type="OrthoDB" id="406631at2759"/>
<keyword evidence="4" id="KW-1185">Reference proteome</keyword>
<evidence type="ECO:0000256" key="2">
    <source>
        <dbReference type="SAM" id="SignalP"/>
    </source>
</evidence>
<dbReference type="Gene3D" id="3.20.20.80">
    <property type="entry name" value="Glycosidases"/>
    <property type="match status" value="1"/>
</dbReference>
<dbReference type="GO" id="GO:0016985">
    <property type="term" value="F:mannan endo-1,4-beta-mannosidase activity"/>
    <property type="evidence" value="ECO:0007669"/>
    <property type="project" value="UniProtKB-EC"/>
</dbReference>
<protein>
    <submittedName>
        <fullName evidence="3">Family 5 glycoside hydrolase</fullName>
    </submittedName>
</protein>
<dbReference type="InterPro" id="IPR017853">
    <property type="entry name" value="GH"/>
</dbReference>
<proteinExistence type="predicted"/>
<keyword evidence="2" id="KW-0732">Signal</keyword>
<dbReference type="PANTHER" id="PTHR31451">
    <property type="match status" value="1"/>
</dbReference>
<evidence type="ECO:0000256" key="1">
    <source>
        <dbReference type="SAM" id="MobiDB-lite"/>
    </source>
</evidence>
<dbReference type="GO" id="GO:0005576">
    <property type="term" value="C:extracellular region"/>
    <property type="evidence" value="ECO:0007669"/>
    <property type="project" value="UniProtKB-SubCell"/>
</dbReference>
<feature type="signal peptide" evidence="2">
    <location>
        <begin position="1"/>
        <end position="18"/>
    </location>
</feature>
<dbReference type="InParanoid" id="F4RKK0"/>
<dbReference type="AlphaFoldDB" id="F4RKK0"/>
<dbReference type="STRING" id="747676.F4RKK0"/>
<dbReference type="PANTHER" id="PTHR31451:SF39">
    <property type="entry name" value="MANNAN ENDO-1,4-BETA-MANNOSIDASE 1"/>
    <property type="match status" value="1"/>
</dbReference>